<evidence type="ECO:0000313" key="2">
    <source>
        <dbReference type="EMBL" id="GGJ05514.1"/>
    </source>
</evidence>
<feature type="region of interest" description="Disordered" evidence="1">
    <location>
        <begin position="1"/>
        <end position="62"/>
    </location>
</feature>
<protein>
    <submittedName>
        <fullName evidence="2">Uncharacterized protein</fullName>
    </submittedName>
</protein>
<name>A0A917K978_9BACL</name>
<comment type="caution">
    <text evidence="2">The sequence shown here is derived from an EMBL/GenBank/DDBJ whole genome shotgun (WGS) entry which is preliminary data.</text>
</comment>
<sequence>MDRLMSTGITRPCPNPLTTWVRMSSHSQGDNGTARVPNAASKNPVMMVARAPKRRTNQPPLT</sequence>
<dbReference type="AlphaFoldDB" id="A0A917K978"/>
<dbReference type="Proteomes" id="UP000637695">
    <property type="component" value="Unassembled WGS sequence"/>
</dbReference>
<accession>A0A917K978</accession>
<reference evidence="2" key="2">
    <citation type="submission" date="2020-09" db="EMBL/GenBank/DDBJ databases">
        <authorList>
            <person name="Sun Q."/>
            <person name="Ohkuma M."/>
        </authorList>
    </citation>
    <scope>NUCLEOTIDE SEQUENCE</scope>
    <source>
        <strain evidence="2">JCM 18487</strain>
    </source>
</reference>
<feature type="compositionally biased region" description="Polar residues" evidence="1">
    <location>
        <begin position="16"/>
        <end position="31"/>
    </location>
</feature>
<organism evidence="2 3">
    <name type="scientific">Alicyclobacillus cellulosilyticus</name>
    <dbReference type="NCBI Taxonomy" id="1003997"/>
    <lineage>
        <taxon>Bacteria</taxon>
        <taxon>Bacillati</taxon>
        <taxon>Bacillota</taxon>
        <taxon>Bacilli</taxon>
        <taxon>Bacillales</taxon>
        <taxon>Alicyclobacillaceae</taxon>
        <taxon>Alicyclobacillus</taxon>
    </lineage>
</organism>
<evidence type="ECO:0000313" key="3">
    <source>
        <dbReference type="Proteomes" id="UP000637695"/>
    </source>
</evidence>
<reference evidence="2" key="1">
    <citation type="journal article" date="2014" name="Int. J. Syst. Evol. Microbiol.">
        <title>Complete genome sequence of Corynebacterium casei LMG S-19264T (=DSM 44701T), isolated from a smear-ripened cheese.</title>
        <authorList>
            <consortium name="US DOE Joint Genome Institute (JGI-PGF)"/>
            <person name="Walter F."/>
            <person name="Albersmeier A."/>
            <person name="Kalinowski J."/>
            <person name="Ruckert C."/>
        </authorList>
    </citation>
    <scope>NUCLEOTIDE SEQUENCE</scope>
    <source>
        <strain evidence="2">JCM 18487</strain>
    </source>
</reference>
<dbReference type="EMBL" id="BMOY01000017">
    <property type="protein sequence ID" value="GGJ05514.1"/>
    <property type="molecule type" value="Genomic_DNA"/>
</dbReference>
<keyword evidence="3" id="KW-1185">Reference proteome</keyword>
<evidence type="ECO:0000256" key="1">
    <source>
        <dbReference type="SAM" id="MobiDB-lite"/>
    </source>
</evidence>
<gene>
    <name evidence="2" type="ORF">GCM10010885_13320</name>
</gene>
<proteinExistence type="predicted"/>